<dbReference type="EMBL" id="MCFE01000071">
    <property type="protein sequence ID" value="ORY01305.1"/>
    <property type="molecule type" value="Genomic_DNA"/>
</dbReference>
<proteinExistence type="predicted"/>
<evidence type="ECO:0000313" key="5">
    <source>
        <dbReference type="Proteomes" id="UP000193498"/>
    </source>
</evidence>
<accession>A0A1Y1YUR4</accession>
<feature type="domain" description="FAS1" evidence="3">
    <location>
        <begin position="22"/>
        <end position="168"/>
    </location>
</feature>
<feature type="signal peptide" evidence="2">
    <location>
        <begin position="1"/>
        <end position="18"/>
    </location>
</feature>
<sequence length="343" mass="36088">MKLFTALLLLYSLDSSYAQDATKNLADNIAGNSNLQTLNSLINNPQYAAIKTLLTGNGPYTLFAPTDGALNDAKLDTSNTAYITNVLRYHVVPQRLTSGNVPDNGWAFPSTLLNDPQYVTLPNNGTQVLAISRSGDNVQVGYGTKNATVSQADQGASNGVIHVINQVLIPPVSPSETAKNAGLSSAEDATNKINITQSIDNLRGATFFAPNNDAFKAATNLGGLSNEQLTRLIKYHLVTPAVLYSGNLTNGTSFTSGEGARLNIHAQNGNLYVNNARIVTPNVLTKNGVVHVIDTVLNPNETNLLPGNKGSTGSGDGHNGASNPTKVTFAALVLTLVAGIQLF</sequence>
<reference evidence="4 5" key="1">
    <citation type="submission" date="2016-07" db="EMBL/GenBank/DDBJ databases">
        <title>Pervasive Adenine N6-methylation of Active Genes in Fungi.</title>
        <authorList>
            <consortium name="DOE Joint Genome Institute"/>
            <person name="Mondo S.J."/>
            <person name="Dannebaum R.O."/>
            <person name="Kuo R.C."/>
            <person name="Labutti K."/>
            <person name="Haridas S."/>
            <person name="Kuo A."/>
            <person name="Salamov A."/>
            <person name="Ahrendt S.R."/>
            <person name="Lipzen A."/>
            <person name="Sullivan W."/>
            <person name="Andreopoulos W.B."/>
            <person name="Clum A."/>
            <person name="Lindquist E."/>
            <person name="Daum C."/>
            <person name="Ramamoorthy G.K."/>
            <person name="Gryganskyi A."/>
            <person name="Culley D."/>
            <person name="Magnuson J.K."/>
            <person name="James T.Y."/>
            <person name="O'Malley M.A."/>
            <person name="Stajich J.E."/>
            <person name="Spatafora J.W."/>
            <person name="Visel A."/>
            <person name="Grigoriev I.V."/>
        </authorList>
    </citation>
    <scope>NUCLEOTIDE SEQUENCE [LARGE SCALE GENOMIC DNA]</scope>
    <source>
        <strain evidence="4 5">CBS 931.73</strain>
    </source>
</reference>
<dbReference type="Proteomes" id="UP000193498">
    <property type="component" value="Unassembled WGS sequence"/>
</dbReference>
<dbReference type="Pfam" id="PF02469">
    <property type="entry name" value="Fasciclin"/>
    <property type="match status" value="2"/>
</dbReference>
<dbReference type="SUPFAM" id="SSF82153">
    <property type="entry name" value="FAS1 domain"/>
    <property type="match status" value="2"/>
</dbReference>
<dbReference type="OrthoDB" id="286301at2759"/>
<feature type="domain" description="FAS1" evidence="3">
    <location>
        <begin position="170"/>
        <end position="297"/>
    </location>
</feature>
<dbReference type="STRING" id="1314790.A0A1Y1YUR4"/>
<evidence type="ECO:0000313" key="4">
    <source>
        <dbReference type="EMBL" id="ORY01305.1"/>
    </source>
</evidence>
<dbReference type="Gene3D" id="2.30.180.10">
    <property type="entry name" value="FAS1 domain"/>
    <property type="match status" value="2"/>
</dbReference>
<dbReference type="PANTHER" id="PTHR10900">
    <property type="entry name" value="PERIOSTIN-RELATED"/>
    <property type="match status" value="1"/>
</dbReference>
<keyword evidence="2" id="KW-0732">Signal</keyword>
<dbReference type="PROSITE" id="PS50213">
    <property type="entry name" value="FAS1"/>
    <property type="match status" value="2"/>
</dbReference>
<evidence type="ECO:0000256" key="1">
    <source>
        <dbReference type="SAM" id="MobiDB-lite"/>
    </source>
</evidence>
<name>A0A1Y1YUR4_9FUNG</name>
<gene>
    <name evidence="4" type="ORF">K493DRAFT_347349</name>
</gene>
<dbReference type="GO" id="GO:0005615">
    <property type="term" value="C:extracellular space"/>
    <property type="evidence" value="ECO:0007669"/>
    <property type="project" value="TreeGrafter"/>
</dbReference>
<dbReference type="InterPro" id="IPR000782">
    <property type="entry name" value="FAS1_domain"/>
</dbReference>
<comment type="caution">
    <text evidence="4">The sequence shown here is derived from an EMBL/GenBank/DDBJ whole genome shotgun (WGS) entry which is preliminary data.</text>
</comment>
<evidence type="ECO:0000256" key="2">
    <source>
        <dbReference type="SAM" id="SignalP"/>
    </source>
</evidence>
<dbReference type="InterPro" id="IPR036378">
    <property type="entry name" value="FAS1_dom_sf"/>
</dbReference>
<dbReference type="InterPro" id="IPR050904">
    <property type="entry name" value="Adhesion/Biosynth-related"/>
</dbReference>
<organism evidence="4 5">
    <name type="scientific">Basidiobolus meristosporus CBS 931.73</name>
    <dbReference type="NCBI Taxonomy" id="1314790"/>
    <lineage>
        <taxon>Eukaryota</taxon>
        <taxon>Fungi</taxon>
        <taxon>Fungi incertae sedis</taxon>
        <taxon>Zoopagomycota</taxon>
        <taxon>Entomophthoromycotina</taxon>
        <taxon>Basidiobolomycetes</taxon>
        <taxon>Basidiobolales</taxon>
        <taxon>Basidiobolaceae</taxon>
        <taxon>Basidiobolus</taxon>
    </lineage>
</organism>
<dbReference type="InParanoid" id="A0A1Y1YUR4"/>
<dbReference type="SMART" id="SM00554">
    <property type="entry name" value="FAS1"/>
    <property type="match status" value="2"/>
</dbReference>
<feature type="region of interest" description="Disordered" evidence="1">
    <location>
        <begin position="302"/>
        <end position="321"/>
    </location>
</feature>
<feature type="chain" id="PRO_5012192245" evidence="2">
    <location>
        <begin position="19"/>
        <end position="343"/>
    </location>
</feature>
<dbReference type="PANTHER" id="PTHR10900:SF77">
    <property type="entry name" value="FI19380P1"/>
    <property type="match status" value="1"/>
</dbReference>
<keyword evidence="5" id="KW-1185">Reference proteome</keyword>
<dbReference type="AlphaFoldDB" id="A0A1Y1YUR4"/>
<protein>
    <submittedName>
        <fullName evidence="4">Fasciclin-domain-containing protein</fullName>
    </submittedName>
</protein>
<evidence type="ECO:0000259" key="3">
    <source>
        <dbReference type="PROSITE" id="PS50213"/>
    </source>
</evidence>